<organism evidence="1 2">
    <name type="scientific">Lyngbya aestuarii BL J</name>
    <dbReference type="NCBI Taxonomy" id="1348334"/>
    <lineage>
        <taxon>Bacteria</taxon>
        <taxon>Bacillati</taxon>
        <taxon>Cyanobacteriota</taxon>
        <taxon>Cyanophyceae</taxon>
        <taxon>Oscillatoriophycideae</taxon>
        <taxon>Oscillatoriales</taxon>
        <taxon>Microcoleaceae</taxon>
        <taxon>Lyngbya</taxon>
    </lineage>
</organism>
<dbReference type="AlphaFoldDB" id="U7QI00"/>
<sequence>MRQTNSVRNETLISNLTSSNKTLNHQNIEALQVVSEIEECIKSLEAQFNKIPWSNRECYADFLAQSYYQTSHTPRLEALAISRCSNNSNFFPLFVEGFQGEVGHESLALQDLNSLGYSIESFSELPATSSFYHSLYYFLNYENSLSILGYKLPLEGFACQDSQKFFYEKMVGLYGESSTHFLKVHDSEDVSHYKQGLEMLQMCESKDLIVICKVCQQFSYAFGAMTEAIAKKHLNKRSAESSLKAGTLITLNQKL</sequence>
<dbReference type="Gene3D" id="1.20.910.10">
    <property type="entry name" value="Heme oxygenase-like"/>
    <property type="match status" value="1"/>
</dbReference>
<dbReference type="SUPFAM" id="SSF48613">
    <property type="entry name" value="Heme oxygenase-like"/>
    <property type="match status" value="1"/>
</dbReference>
<evidence type="ECO:0000313" key="2">
    <source>
        <dbReference type="Proteomes" id="UP000017127"/>
    </source>
</evidence>
<evidence type="ECO:0008006" key="3">
    <source>
        <dbReference type="Google" id="ProtNLM"/>
    </source>
</evidence>
<name>U7QI00_9CYAN</name>
<dbReference type="Proteomes" id="UP000017127">
    <property type="component" value="Unassembled WGS sequence"/>
</dbReference>
<dbReference type="EMBL" id="AUZM01000032">
    <property type="protein sequence ID" value="ERT06715.1"/>
    <property type="molecule type" value="Genomic_DNA"/>
</dbReference>
<dbReference type="OrthoDB" id="5291227at2"/>
<gene>
    <name evidence="1" type="ORF">M595_3315</name>
</gene>
<accession>U7QI00</accession>
<keyword evidence="2" id="KW-1185">Reference proteome</keyword>
<evidence type="ECO:0000313" key="1">
    <source>
        <dbReference type="EMBL" id="ERT06715.1"/>
    </source>
</evidence>
<protein>
    <recommendedName>
        <fullName evidence="3">Iron-containing redox enzyme family protein</fullName>
    </recommendedName>
</protein>
<reference evidence="1 2" key="1">
    <citation type="journal article" date="2013" name="Front. Microbiol.">
        <title>Comparative genomic analyses of the cyanobacterium, Lyngbya aestuarii BL J, a powerful hydrogen producer.</title>
        <authorList>
            <person name="Kothari A."/>
            <person name="Vaughn M."/>
            <person name="Garcia-Pichel F."/>
        </authorList>
    </citation>
    <scope>NUCLEOTIDE SEQUENCE [LARGE SCALE GENOMIC DNA]</scope>
    <source>
        <strain evidence="1 2">BL J</strain>
    </source>
</reference>
<comment type="caution">
    <text evidence="1">The sequence shown here is derived from an EMBL/GenBank/DDBJ whole genome shotgun (WGS) entry which is preliminary data.</text>
</comment>
<proteinExistence type="predicted"/>
<dbReference type="RefSeq" id="WP_023067108.1">
    <property type="nucleotide sequence ID" value="NZ_AUZM01000032.1"/>
</dbReference>
<dbReference type="InterPro" id="IPR016084">
    <property type="entry name" value="Haem_Oase-like_multi-hlx"/>
</dbReference>